<dbReference type="GO" id="GO:0055085">
    <property type="term" value="P:transmembrane transport"/>
    <property type="evidence" value="ECO:0007669"/>
    <property type="project" value="UniProtKB-ARBA"/>
</dbReference>
<dbReference type="EMBL" id="NXID01000003">
    <property type="protein sequence ID" value="RXK16806.1"/>
    <property type="molecule type" value="Genomic_DNA"/>
</dbReference>
<dbReference type="SUPFAM" id="SSF52540">
    <property type="entry name" value="P-loop containing nucleoside triphosphate hydrolases"/>
    <property type="match status" value="1"/>
</dbReference>
<evidence type="ECO:0000256" key="4">
    <source>
        <dbReference type="ARBA" id="ARBA00022840"/>
    </source>
</evidence>
<keyword evidence="7" id="KW-1185">Reference proteome</keyword>
<dbReference type="PROSITE" id="PS50893">
    <property type="entry name" value="ABC_TRANSPORTER_2"/>
    <property type="match status" value="1"/>
</dbReference>
<accession>A0AAX2AKG7</accession>
<evidence type="ECO:0000313" key="6">
    <source>
        <dbReference type="EMBL" id="RXK16806.1"/>
    </source>
</evidence>
<keyword evidence="4 6" id="KW-0067">ATP-binding</keyword>
<feature type="domain" description="ABC transporter" evidence="5">
    <location>
        <begin position="3"/>
        <end position="243"/>
    </location>
</feature>
<dbReference type="GO" id="GO:0016887">
    <property type="term" value="F:ATP hydrolysis activity"/>
    <property type="evidence" value="ECO:0007669"/>
    <property type="project" value="InterPro"/>
</dbReference>
<keyword evidence="3" id="KW-0547">Nucleotide-binding</keyword>
<name>A0AAX2AKG7_9BACT</name>
<dbReference type="Pfam" id="PF00005">
    <property type="entry name" value="ABC_tran"/>
    <property type="match status" value="1"/>
</dbReference>
<dbReference type="GO" id="GO:0005524">
    <property type="term" value="F:ATP binding"/>
    <property type="evidence" value="ECO:0007669"/>
    <property type="project" value="UniProtKB-KW"/>
</dbReference>
<dbReference type="InterPro" id="IPR003439">
    <property type="entry name" value="ABC_transporter-like_ATP-bd"/>
</dbReference>
<proteinExistence type="inferred from homology"/>
<dbReference type="Proteomes" id="UP000290092">
    <property type="component" value="Unassembled WGS sequence"/>
</dbReference>
<evidence type="ECO:0000256" key="2">
    <source>
        <dbReference type="ARBA" id="ARBA00022448"/>
    </source>
</evidence>
<evidence type="ECO:0000256" key="1">
    <source>
        <dbReference type="ARBA" id="ARBA00005417"/>
    </source>
</evidence>
<comment type="similarity">
    <text evidence="1">Belongs to the ABC transporter superfamily.</text>
</comment>
<dbReference type="Gene3D" id="3.40.50.300">
    <property type="entry name" value="P-loop containing nucleotide triphosphate hydrolases"/>
    <property type="match status" value="1"/>
</dbReference>
<evidence type="ECO:0000256" key="3">
    <source>
        <dbReference type="ARBA" id="ARBA00022741"/>
    </source>
</evidence>
<dbReference type="InterPro" id="IPR003593">
    <property type="entry name" value="AAA+_ATPase"/>
</dbReference>
<evidence type="ECO:0000313" key="7">
    <source>
        <dbReference type="Proteomes" id="UP000290092"/>
    </source>
</evidence>
<gene>
    <name evidence="6" type="ORF">CP985_01220</name>
</gene>
<organism evidence="6 7">
    <name type="scientific">Malaciobacter mytili LMG 24559</name>
    <dbReference type="NCBI Taxonomy" id="1032238"/>
    <lineage>
        <taxon>Bacteria</taxon>
        <taxon>Pseudomonadati</taxon>
        <taxon>Campylobacterota</taxon>
        <taxon>Epsilonproteobacteria</taxon>
        <taxon>Campylobacterales</taxon>
        <taxon>Arcobacteraceae</taxon>
        <taxon>Malaciobacter</taxon>
    </lineage>
</organism>
<dbReference type="AlphaFoldDB" id="A0AAX2AKG7"/>
<dbReference type="InterPro" id="IPR027417">
    <property type="entry name" value="P-loop_NTPase"/>
</dbReference>
<dbReference type="InterPro" id="IPR050319">
    <property type="entry name" value="ABC_transp_ATP-bind"/>
</dbReference>
<keyword evidence="2" id="KW-0813">Transport</keyword>
<dbReference type="PANTHER" id="PTHR43776">
    <property type="entry name" value="TRANSPORT ATP-BINDING PROTEIN"/>
    <property type="match status" value="1"/>
</dbReference>
<dbReference type="RefSeq" id="WP_114841684.1">
    <property type="nucleotide sequence ID" value="NZ_CP031219.1"/>
</dbReference>
<reference evidence="6 7" key="1">
    <citation type="submission" date="2017-09" db="EMBL/GenBank/DDBJ databases">
        <title>Genomics of the genus Arcobacter.</title>
        <authorList>
            <person name="Perez-Cataluna A."/>
            <person name="Figueras M.J."/>
            <person name="Salas-Masso N."/>
        </authorList>
    </citation>
    <scope>NUCLEOTIDE SEQUENCE [LARGE SCALE GENOMIC DNA]</scope>
    <source>
        <strain evidence="6 7">CECT 7386</strain>
    </source>
</reference>
<dbReference type="PROSITE" id="PS00211">
    <property type="entry name" value="ABC_TRANSPORTER_1"/>
    <property type="match status" value="1"/>
</dbReference>
<dbReference type="CDD" id="cd03257">
    <property type="entry name" value="ABC_NikE_OppD_transporters"/>
    <property type="match status" value="1"/>
</dbReference>
<dbReference type="PANTHER" id="PTHR43776:SF7">
    <property type="entry name" value="D,D-DIPEPTIDE TRANSPORT ATP-BINDING PROTEIN DDPF-RELATED"/>
    <property type="match status" value="1"/>
</dbReference>
<evidence type="ECO:0000259" key="5">
    <source>
        <dbReference type="PROSITE" id="PS50893"/>
    </source>
</evidence>
<protein>
    <submittedName>
        <fullName evidence="6">Peptide ABC transporter ATP-binding protein</fullName>
    </submittedName>
</protein>
<dbReference type="InterPro" id="IPR017871">
    <property type="entry name" value="ABC_transporter-like_CS"/>
</dbReference>
<dbReference type="KEGG" id="amyt:AMYT_1240"/>
<dbReference type="SMART" id="SM00382">
    <property type="entry name" value="AAA"/>
    <property type="match status" value="1"/>
</dbReference>
<sequence>MLLEVKNIRKSYPISNGIFTKGKQEVLKDISFSIEEGECVGIIGESGSGKSTLGRLILGLEKADYGEIKFLEKKECKFFRKKISVVFQDYTSSVNPRFRVLAIISEPLRQTKLSKQQRYEKVVTLLEKVGLNEDFIYRFPHELSGGQLQRVCIARAIATNPKFLLLDEAVSSLDISVQVQVLDLLKKLKEKEGLSYLFITHDLLTVTYLCDKVLFFKEGKIIEKIDKITELKKVQNEYSKALLKVYQ</sequence>
<comment type="caution">
    <text evidence="6">The sequence shown here is derived from an EMBL/GenBank/DDBJ whole genome shotgun (WGS) entry which is preliminary data.</text>
</comment>